<keyword evidence="1" id="KW-0805">Transcription regulation</keyword>
<dbReference type="Pfam" id="PF06719">
    <property type="entry name" value="AraC_N"/>
    <property type="match status" value="1"/>
</dbReference>
<dbReference type="GO" id="GO:0003700">
    <property type="term" value="F:DNA-binding transcription factor activity"/>
    <property type="evidence" value="ECO:0007669"/>
    <property type="project" value="InterPro"/>
</dbReference>
<dbReference type="InterPro" id="IPR009594">
    <property type="entry name" value="Tscrpt_reg_HTH_AraC_N"/>
</dbReference>
<dbReference type="SUPFAM" id="SSF46689">
    <property type="entry name" value="Homeodomain-like"/>
    <property type="match status" value="2"/>
</dbReference>
<dbReference type="InterPro" id="IPR009057">
    <property type="entry name" value="Homeodomain-like_sf"/>
</dbReference>
<sequence>MPNPGTAQARKSAIMELSDSLPVLRMSLPHPVDGNAVLVSLIQPLAVRPGFVDTHLPEVRVLSAFSYVASSPQMYEPSLMIVVQGSKIACLGTRTFEYGTGHYLIQALSVPFKCETFATPDKPLYGVSVSIDRVLLGELVQVMGSLSPQDCQPQTPESMTSVLIDAGMRDSVERLLRCLHDPLECQAMGQARIRDVLYSALRGPQAGVLRALVEQQGQFARIASAVTYLHEHYADALNVDTLARCANMSTSTFHEHFKRSTLLSPVQYLKRLRLLKAQQLLVAEGLGVAQVALRVGYQSASQFSREYKRYFERSPGEEGAYLGVPA</sequence>
<dbReference type="PANTHER" id="PTHR43436">
    <property type="entry name" value="ARAC-FAMILY TRANSCRIPTIONAL REGULATOR"/>
    <property type="match status" value="1"/>
</dbReference>
<dbReference type="GO" id="GO:0009893">
    <property type="term" value="P:positive regulation of metabolic process"/>
    <property type="evidence" value="ECO:0007669"/>
    <property type="project" value="UniProtKB-ARBA"/>
</dbReference>
<dbReference type="PATRIC" id="fig|55398.3.peg.4861"/>
<dbReference type="GO" id="GO:0043565">
    <property type="term" value="F:sequence-specific DNA binding"/>
    <property type="evidence" value="ECO:0007669"/>
    <property type="project" value="InterPro"/>
</dbReference>
<dbReference type="PROSITE" id="PS01124">
    <property type="entry name" value="HTH_ARAC_FAMILY_2"/>
    <property type="match status" value="1"/>
</dbReference>
<dbReference type="Proteomes" id="UP000050554">
    <property type="component" value="Unassembled WGS sequence"/>
</dbReference>
<feature type="domain" description="HTH araC/xylS-type" evidence="4">
    <location>
        <begin position="223"/>
        <end position="321"/>
    </location>
</feature>
<dbReference type="Pfam" id="PF12833">
    <property type="entry name" value="HTH_18"/>
    <property type="match status" value="1"/>
</dbReference>
<gene>
    <name evidence="5" type="ORF">ALO47_05183</name>
</gene>
<dbReference type="PROSITE" id="PS00041">
    <property type="entry name" value="HTH_ARAC_FAMILY_1"/>
    <property type="match status" value="1"/>
</dbReference>
<evidence type="ECO:0000256" key="3">
    <source>
        <dbReference type="ARBA" id="ARBA00023163"/>
    </source>
</evidence>
<evidence type="ECO:0000259" key="4">
    <source>
        <dbReference type="PROSITE" id="PS01124"/>
    </source>
</evidence>
<proteinExistence type="predicted"/>
<keyword evidence="2" id="KW-0238">DNA-binding</keyword>
<evidence type="ECO:0000313" key="5">
    <source>
        <dbReference type="EMBL" id="KPY51506.1"/>
    </source>
</evidence>
<name>A0A0P9ZSY0_PSESI</name>
<dbReference type="EMBL" id="LJRF01000012">
    <property type="protein sequence ID" value="KPY51506.1"/>
    <property type="molecule type" value="Genomic_DNA"/>
</dbReference>
<dbReference type="PANTHER" id="PTHR43436:SF2">
    <property type="entry name" value="ARAC_XYLS FAMILY TRANSCRIPTIONAL REGULATOR"/>
    <property type="match status" value="1"/>
</dbReference>
<evidence type="ECO:0000256" key="1">
    <source>
        <dbReference type="ARBA" id="ARBA00023015"/>
    </source>
</evidence>
<evidence type="ECO:0000313" key="6">
    <source>
        <dbReference type="Proteomes" id="UP000050554"/>
    </source>
</evidence>
<dbReference type="SMART" id="SM00342">
    <property type="entry name" value="HTH_ARAC"/>
    <property type="match status" value="1"/>
</dbReference>
<organism evidence="5 6">
    <name type="scientific">Pseudomonas syringae pv. ribicola</name>
    <dbReference type="NCBI Taxonomy" id="55398"/>
    <lineage>
        <taxon>Bacteria</taxon>
        <taxon>Pseudomonadati</taxon>
        <taxon>Pseudomonadota</taxon>
        <taxon>Gammaproteobacteria</taxon>
        <taxon>Pseudomonadales</taxon>
        <taxon>Pseudomonadaceae</taxon>
        <taxon>Pseudomonas</taxon>
    </lineage>
</organism>
<dbReference type="Gene3D" id="1.10.10.60">
    <property type="entry name" value="Homeodomain-like"/>
    <property type="match status" value="2"/>
</dbReference>
<evidence type="ECO:0000256" key="2">
    <source>
        <dbReference type="ARBA" id="ARBA00023125"/>
    </source>
</evidence>
<keyword evidence="3" id="KW-0804">Transcription</keyword>
<dbReference type="InterPro" id="IPR018062">
    <property type="entry name" value="HTH_AraC-typ_CS"/>
</dbReference>
<dbReference type="AlphaFoldDB" id="A0A0P9ZSY0"/>
<protein>
    <submittedName>
        <fullName evidence="5">AraC family transcriptional regulator</fullName>
    </submittedName>
</protein>
<comment type="caution">
    <text evidence="5">The sequence shown here is derived from an EMBL/GenBank/DDBJ whole genome shotgun (WGS) entry which is preliminary data.</text>
</comment>
<reference evidence="5 6" key="1">
    <citation type="submission" date="2015-09" db="EMBL/GenBank/DDBJ databases">
        <title>Genome announcement of multiple Pseudomonas syringae strains.</title>
        <authorList>
            <person name="Thakur S."/>
            <person name="Wang P.W."/>
            <person name="Gong Y."/>
            <person name="Weir B.S."/>
            <person name="Guttman D.S."/>
        </authorList>
    </citation>
    <scope>NUCLEOTIDE SEQUENCE [LARGE SCALE GENOMIC DNA]</scope>
    <source>
        <strain evidence="5 6">ICMP3882</strain>
    </source>
</reference>
<accession>A0A0P9ZSY0</accession>
<dbReference type="InterPro" id="IPR018060">
    <property type="entry name" value="HTH_AraC"/>
</dbReference>